<protein>
    <submittedName>
        <fullName evidence="2">Phytoene/squalene synthase family protein</fullName>
    </submittedName>
</protein>
<dbReference type="Proteomes" id="UP000664288">
    <property type="component" value="Unassembled WGS sequence"/>
</dbReference>
<dbReference type="Pfam" id="PF00494">
    <property type="entry name" value="SQS_PSY"/>
    <property type="match status" value="1"/>
</dbReference>
<dbReference type="Gene3D" id="1.10.600.10">
    <property type="entry name" value="Farnesyl Diphosphate Synthase"/>
    <property type="match status" value="1"/>
</dbReference>
<name>A0ABS3J7I3_9HYPH</name>
<dbReference type="InterPro" id="IPR002060">
    <property type="entry name" value="Squ/phyt_synthse"/>
</dbReference>
<dbReference type="RefSeq" id="WP_207352261.1">
    <property type="nucleotide sequence ID" value="NZ_JAFMPY010000023.1"/>
</dbReference>
<accession>A0ABS3J7I3</accession>
<gene>
    <name evidence="2" type="ORF">J1C47_18445</name>
</gene>
<feature type="compositionally biased region" description="Gly residues" evidence="1">
    <location>
        <begin position="86"/>
        <end position="104"/>
    </location>
</feature>
<dbReference type="EMBL" id="JAFMPY010000023">
    <property type="protein sequence ID" value="MBO0905630.1"/>
    <property type="molecule type" value="Genomic_DNA"/>
</dbReference>
<evidence type="ECO:0000313" key="3">
    <source>
        <dbReference type="Proteomes" id="UP000664288"/>
    </source>
</evidence>
<dbReference type="InterPro" id="IPR008949">
    <property type="entry name" value="Isoprenoid_synthase_dom_sf"/>
</dbReference>
<keyword evidence="3" id="KW-1185">Reference proteome</keyword>
<evidence type="ECO:0000313" key="2">
    <source>
        <dbReference type="EMBL" id="MBO0905630.1"/>
    </source>
</evidence>
<dbReference type="SUPFAM" id="SSF48576">
    <property type="entry name" value="Terpenoid synthases"/>
    <property type="match status" value="1"/>
</dbReference>
<proteinExistence type="predicted"/>
<evidence type="ECO:0000256" key="1">
    <source>
        <dbReference type="SAM" id="MobiDB-lite"/>
    </source>
</evidence>
<organism evidence="2 3">
    <name type="scientific">Jiella sonneratiae</name>
    <dbReference type="NCBI Taxonomy" id="2816856"/>
    <lineage>
        <taxon>Bacteria</taxon>
        <taxon>Pseudomonadati</taxon>
        <taxon>Pseudomonadota</taxon>
        <taxon>Alphaproteobacteria</taxon>
        <taxon>Hyphomicrobiales</taxon>
        <taxon>Aurantimonadaceae</taxon>
        <taxon>Jiella</taxon>
    </lineage>
</organism>
<reference evidence="2 3" key="1">
    <citation type="submission" date="2021-03" db="EMBL/GenBank/DDBJ databases">
        <title>Whole genome sequence of Jiella sp. MQZ13P-4.</title>
        <authorList>
            <person name="Tuo L."/>
        </authorList>
    </citation>
    <scope>NUCLEOTIDE SEQUENCE [LARGE SCALE GENOMIC DNA]</scope>
    <source>
        <strain evidence="2 3">MQZ13P-4</strain>
    </source>
</reference>
<sequence>MAASDPDACRNIVETGDPDRALSLAFAPPAARADLAALYAFNVEVARVRDQVSQPLPGEIRLQWWRDAIAATAPGTAGEPSPNTGTGTGTETGGPGEVPGGGAAGHPVASRLIEAIARHRLPGAAFDRMLEARIFDLYDDPMPTRQDFEAYAGETASTLIVLAATIVSRDAADAIADAAGHAGVAQTAAGVLRLLPIHRARRQAYVPADILAAAGCTAEQLIAGEEAPSLRAVGAMLAFGREHAGVARRHLEALPKDLRSVFLPALLATPYFDRIERAGASVLHTAPDLSAPRKVFSFWRAMRR</sequence>
<comment type="caution">
    <text evidence="2">The sequence shown here is derived from an EMBL/GenBank/DDBJ whole genome shotgun (WGS) entry which is preliminary data.</text>
</comment>
<feature type="region of interest" description="Disordered" evidence="1">
    <location>
        <begin position="72"/>
        <end position="104"/>
    </location>
</feature>